<comment type="caution">
    <text evidence="3">The sequence shown here is derived from an EMBL/GenBank/DDBJ whole genome shotgun (WGS) entry which is preliminary data.</text>
</comment>
<keyword evidence="1" id="KW-0175">Coiled coil</keyword>
<feature type="domain" description="Flagellar hook-associated protein 2 C-terminal" evidence="2">
    <location>
        <begin position="2"/>
        <end position="215"/>
    </location>
</feature>
<evidence type="ECO:0000256" key="1">
    <source>
        <dbReference type="SAM" id="Coils"/>
    </source>
</evidence>
<keyword evidence="3" id="KW-0282">Flagellum</keyword>
<accession>A0A1B8NZG6</accession>
<reference evidence="3 4" key="1">
    <citation type="submission" date="2016-06" db="EMBL/GenBank/DDBJ databases">
        <title>Genome sequence of halotolerant plant growth promoting strain of Halomonas elongata HEK1 isolated from salterns of Rann of Kutch, Gujarat, India.</title>
        <authorList>
            <person name="Gaba S."/>
            <person name="Singh R.N."/>
            <person name="Abrol S."/>
            <person name="Kaushik R."/>
            <person name="Saxena A.K."/>
        </authorList>
    </citation>
    <scope>NUCLEOTIDE SEQUENCE [LARGE SCALE GENOMIC DNA]</scope>
    <source>
        <strain evidence="3 4">HEK1</strain>
    </source>
</reference>
<protein>
    <submittedName>
        <fullName evidence="3">Flagellar hook-associated protein 2</fullName>
    </submittedName>
</protein>
<proteinExistence type="predicted"/>
<dbReference type="Proteomes" id="UP000092504">
    <property type="component" value="Unassembled WGS sequence"/>
</dbReference>
<dbReference type="GO" id="GO:0009421">
    <property type="term" value="C:bacterial-type flagellum filament cap"/>
    <property type="evidence" value="ECO:0007669"/>
    <property type="project" value="InterPro"/>
</dbReference>
<keyword evidence="3" id="KW-0966">Cell projection</keyword>
<dbReference type="GO" id="GO:0071973">
    <property type="term" value="P:bacterial-type flagellum-dependent cell motility"/>
    <property type="evidence" value="ECO:0007669"/>
    <property type="project" value="TreeGrafter"/>
</dbReference>
<dbReference type="PATRIC" id="fig|2746.7.peg.4620"/>
<dbReference type="PANTHER" id="PTHR30288">
    <property type="entry name" value="FLAGELLAR CAP/ASSEMBLY PROTEIN FLID"/>
    <property type="match status" value="1"/>
</dbReference>
<dbReference type="InterPro" id="IPR010809">
    <property type="entry name" value="FliD_C"/>
</dbReference>
<evidence type="ECO:0000313" key="3">
    <source>
        <dbReference type="EMBL" id="OBX35411.1"/>
    </source>
</evidence>
<organism evidence="3 4">
    <name type="scientific">Halomonas elongata</name>
    <dbReference type="NCBI Taxonomy" id="2746"/>
    <lineage>
        <taxon>Bacteria</taxon>
        <taxon>Pseudomonadati</taxon>
        <taxon>Pseudomonadota</taxon>
        <taxon>Gammaproteobacteria</taxon>
        <taxon>Oceanospirillales</taxon>
        <taxon>Halomonadaceae</taxon>
        <taxon>Halomonas</taxon>
    </lineage>
</organism>
<dbReference type="AlphaFoldDB" id="A0A1B8NZG6"/>
<feature type="coiled-coil region" evidence="1">
    <location>
        <begin position="164"/>
        <end position="198"/>
    </location>
</feature>
<dbReference type="EMBL" id="MAJD01000002">
    <property type="protein sequence ID" value="OBX35411.1"/>
    <property type="molecule type" value="Genomic_DNA"/>
</dbReference>
<dbReference type="PANTHER" id="PTHR30288:SF0">
    <property type="entry name" value="FLAGELLAR HOOK-ASSOCIATED PROTEIN 2"/>
    <property type="match status" value="1"/>
</dbReference>
<dbReference type="GO" id="GO:0007155">
    <property type="term" value="P:cell adhesion"/>
    <property type="evidence" value="ECO:0007669"/>
    <property type="project" value="InterPro"/>
</dbReference>
<dbReference type="InterPro" id="IPR040026">
    <property type="entry name" value="FliD"/>
</dbReference>
<evidence type="ECO:0000313" key="4">
    <source>
        <dbReference type="Proteomes" id="UP000092504"/>
    </source>
</evidence>
<evidence type="ECO:0000259" key="2">
    <source>
        <dbReference type="Pfam" id="PF07195"/>
    </source>
</evidence>
<keyword evidence="3" id="KW-0969">Cilium</keyword>
<dbReference type="Pfam" id="PF07195">
    <property type="entry name" value="FliD_C"/>
    <property type="match status" value="1"/>
</dbReference>
<gene>
    <name evidence="3" type="primary">fliD_2</name>
    <name evidence="3" type="ORF">A8U91_04484</name>
</gene>
<name>A0A1B8NZG6_HALEL</name>
<sequence length="235" mass="24775">MNGIAITSSTNQVDGAIQGVTLNLQQEGSSTLTVARDDEAIREAVTGFVESYNALKETADDLTAFNGEDSRAGTLIGDNVVRTIESRLRNDLSSGVQQDGELSLLGDVGLSMGVDGTLELDQDALDDALAADPAAVEAFFAGDDATSGLAGTISETAEQMTSDSGTLNNAIDGAENRIDSLNDRYTRIEASIEQTVERYRTQFSQLDSMVARMNSTSNYLSQQLSSLNSGNGGLL</sequence>